<dbReference type="EMBL" id="JACQWF010000319">
    <property type="protein sequence ID" value="MBI4596132.1"/>
    <property type="molecule type" value="Genomic_DNA"/>
</dbReference>
<accession>A0A933LRA2</accession>
<dbReference type="SUPFAM" id="SSF50118">
    <property type="entry name" value="Cell growth inhibitor/plasmid maintenance toxic component"/>
    <property type="match status" value="1"/>
</dbReference>
<evidence type="ECO:0000313" key="2">
    <source>
        <dbReference type="Proteomes" id="UP000772181"/>
    </source>
</evidence>
<organism evidence="1 2">
    <name type="scientific">Tectimicrobiota bacterium</name>
    <dbReference type="NCBI Taxonomy" id="2528274"/>
    <lineage>
        <taxon>Bacteria</taxon>
        <taxon>Pseudomonadati</taxon>
        <taxon>Nitrospinota/Tectimicrobiota group</taxon>
        <taxon>Candidatus Tectimicrobiota</taxon>
    </lineage>
</organism>
<sequence length="60" mass="6779">MSREVLLSKGKAGQPLDSIIMAHQIRTISKQRLGRLLGYLDDVHTRNEVLAAIKEHLDIE</sequence>
<dbReference type="Pfam" id="PF02452">
    <property type="entry name" value="PemK_toxin"/>
    <property type="match status" value="1"/>
</dbReference>
<gene>
    <name evidence="1" type="ORF">HY730_07110</name>
</gene>
<dbReference type="GO" id="GO:0003677">
    <property type="term" value="F:DNA binding"/>
    <property type="evidence" value="ECO:0007669"/>
    <property type="project" value="InterPro"/>
</dbReference>
<name>A0A933LRA2_UNCTE</name>
<protein>
    <submittedName>
        <fullName evidence="1">Type II toxin-antitoxin system PemK/MazF family toxin</fullName>
    </submittedName>
</protein>
<dbReference type="AlphaFoldDB" id="A0A933LRA2"/>
<comment type="caution">
    <text evidence="1">The sequence shown here is derived from an EMBL/GenBank/DDBJ whole genome shotgun (WGS) entry which is preliminary data.</text>
</comment>
<dbReference type="Gene3D" id="2.30.30.110">
    <property type="match status" value="1"/>
</dbReference>
<reference evidence="1" key="1">
    <citation type="submission" date="2020-07" db="EMBL/GenBank/DDBJ databases">
        <title>Huge and variable diversity of episymbiotic CPR bacteria and DPANN archaea in groundwater ecosystems.</title>
        <authorList>
            <person name="He C.Y."/>
            <person name="Keren R."/>
            <person name="Whittaker M."/>
            <person name="Farag I.F."/>
            <person name="Doudna J."/>
            <person name="Cate J.H.D."/>
            <person name="Banfield J.F."/>
        </authorList>
    </citation>
    <scope>NUCLEOTIDE SEQUENCE</scope>
    <source>
        <strain evidence="1">NC_groundwater_1482_Ag_S-0.65um_47_24</strain>
    </source>
</reference>
<dbReference type="Proteomes" id="UP000772181">
    <property type="component" value="Unassembled WGS sequence"/>
</dbReference>
<dbReference type="InterPro" id="IPR011067">
    <property type="entry name" value="Plasmid_toxin/cell-grow_inhib"/>
</dbReference>
<evidence type="ECO:0000313" key="1">
    <source>
        <dbReference type="EMBL" id="MBI4596132.1"/>
    </source>
</evidence>
<dbReference type="InterPro" id="IPR003477">
    <property type="entry name" value="PemK-like"/>
</dbReference>
<proteinExistence type="predicted"/>